<dbReference type="GO" id="GO:0034707">
    <property type="term" value="C:chloride channel complex"/>
    <property type="evidence" value="ECO:0007669"/>
    <property type="project" value="UniProtKB-KW"/>
</dbReference>
<evidence type="ECO:0000256" key="11">
    <source>
        <dbReference type="SAM" id="MobiDB-lite"/>
    </source>
</evidence>
<dbReference type="Proteomes" id="UP001066276">
    <property type="component" value="Chromosome 12"/>
</dbReference>
<evidence type="ECO:0000256" key="7">
    <source>
        <dbReference type="ARBA" id="ARBA00023122"/>
    </source>
</evidence>
<dbReference type="Pfam" id="PF00654">
    <property type="entry name" value="Voltage_CLC"/>
    <property type="match status" value="1"/>
</dbReference>
<evidence type="ECO:0000313" key="13">
    <source>
        <dbReference type="EMBL" id="KAJ1080182.1"/>
    </source>
</evidence>
<keyword evidence="4" id="KW-0677">Repeat</keyword>
<evidence type="ECO:0008006" key="15">
    <source>
        <dbReference type="Google" id="ProtNLM"/>
    </source>
</evidence>
<sequence length="994" mass="110684">MGWTGRIQPAPSDGYKQGTASIWLLGEPCTHLYDVGTAVTQTVKRSEVDLRCTEGPELPPGRRRRDRLTLQTELPALFNILSATNQGTVPQEGERAGTGSFCGQRCPRCTPASVLHTRATPWKVILQAYSADNAARAAHHPQVCPPGQCKPPSATMGLFKREKKEPTEQEMTPAEPMTRDRRLESKAESEMTEGEYSYYSKERESLGRRVAKRLLGILKPVGLSIRKQVVKFGEDWIFLFLLGICMATISFSLDVVISKFQRANLWVYDTLENYRYLQYFSWVLYHVLLMMVSAGVAKYISPQAAGSGIPELKVTLRGVVLAEFFTFKTFIAKYIGVICTLAAGSTIFLGKVGPFVHISAILATLLGKIMVKFAGTKENPGRKYDMLIAGAAVGVACCFVAPVGGVLFSVETTATHFAVRSYWRGFFAATCSALMFRLLAVVNNERETVAVLFSTNWRVEFPFDLPEFLSYAILGVVCGCLCCAYLFCHRNLLLFLENTESIRKFLNNNKILYAGFVALVLSSITFPHGLGQYIASRLSMKEHLETFFNNVTWGIEELSVQNSTRQPPNPTYNHTWLQWTHPGLSSLEMLTFFVVLKFFLLLFATTMTVPAGYFLPVFVYGAGLGRLYGEIMAKIFPEGIISEGINIKITPSGYALAGAAAFSGAVTQTISTAVLVFELTGQMSHILPVLIAVLIANAISQRSQPSFFDGIIIVKKLPYLPKLTVGKTGAHDIYAEDFMITDLKYLVKGFKYKDIRDLLKVSDLRQFPLVDSQGTKILLGSIKKKHLAKLLSEQLSTERRLQYLLTTQSTAGTDVPHDLTIQTENGATIQRLQRGEDPGSAELGDGTYSTDDTIASESEAHARIFRDGRRRKTSKKRFQYYTMVEEWECRQLQETVRMEDLTIDPAPYRLVEKETLYQCYDLFNLLGLRTAYVTSTGRLVGVVSLKELKDAVHGSVKGTFTKRETPKEIVVEGTQDPARTTLVRRNSHIPESSA</sequence>
<dbReference type="PANTHER" id="PTHR45720:SF17">
    <property type="entry name" value="CHLORIDE CHANNEL PROTEIN CLC-KB ISOFORM X1"/>
    <property type="match status" value="1"/>
</dbReference>
<evidence type="ECO:0000256" key="12">
    <source>
        <dbReference type="SAM" id="Phobius"/>
    </source>
</evidence>
<evidence type="ECO:0000256" key="8">
    <source>
        <dbReference type="ARBA" id="ARBA00023136"/>
    </source>
</evidence>
<keyword evidence="6" id="KW-0406">Ion transport</keyword>
<keyword evidence="9" id="KW-0407">Ion channel</keyword>
<dbReference type="PRINTS" id="PR00762">
    <property type="entry name" value="CLCHANNEL"/>
</dbReference>
<reference evidence="13" key="1">
    <citation type="journal article" date="2022" name="bioRxiv">
        <title>Sequencing and chromosome-scale assembly of the giantPleurodeles waltlgenome.</title>
        <authorList>
            <person name="Brown T."/>
            <person name="Elewa A."/>
            <person name="Iarovenko S."/>
            <person name="Subramanian E."/>
            <person name="Araus A.J."/>
            <person name="Petzold A."/>
            <person name="Susuki M."/>
            <person name="Suzuki K.-i.T."/>
            <person name="Hayashi T."/>
            <person name="Toyoda A."/>
            <person name="Oliveira C."/>
            <person name="Osipova E."/>
            <person name="Leigh N.D."/>
            <person name="Simon A."/>
            <person name="Yun M.H."/>
        </authorList>
    </citation>
    <scope>NUCLEOTIDE SEQUENCE</scope>
    <source>
        <strain evidence="13">20211129_DDA</strain>
        <tissue evidence="13">Liver</tissue>
    </source>
</reference>
<proteinExistence type="predicted"/>
<dbReference type="InterPro" id="IPR050970">
    <property type="entry name" value="Cl_channel_volt-gated"/>
</dbReference>
<dbReference type="CDD" id="cd03683">
    <property type="entry name" value="ClC_1_like"/>
    <property type="match status" value="1"/>
</dbReference>
<keyword evidence="7" id="KW-0129">CBS domain</keyword>
<keyword evidence="14" id="KW-1185">Reference proteome</keyword>
<feature type="transmembrane region" description="Helical" evidence="12">
    <location>
        <begin position="511"/>
        <end position="531"/>
    </location>
</feature>
<dbReference type="EMBL" id="JANPWB010000016">
    <property type="protein sequence ID" value="KAJ1080182.1"/>
    <property type="molecule type" value="Genomic_DNA"/>
</dbReference>
<keyword evidence="5 12" id="KW-1133">Transmembrane helix</keyword>
<feature type="transmembrane region" description="Helical" evidence="12">
    <location>
        <begin position="236"/>
        <end position="257"/>
    </location>
</feature>
<evidence type="ECO:0000313" key="14">
    <source>
        <dbReference type="Proteomes" id="UP001066276"/>
    </source>
</evidence>
<dbReference type="SUPFAM" id="SSF81340">
    <property type="entry name" value="Clc chloride channel"/>
    <property type="match status" value="1"/>
</dbReference>
<accession>A0AAV7KNV1</accession>
<feature type="transmembrane region" description="Helical" evidence="12">
    <location>
        <begin position="613"/>
        <end position="633"/>
    </location>
</feature>
<evidence type="ECO:0000256" key="3">
    <source>
        <dbReference type="ARBA" id="ARBA00022692"/>
    </source>
</evidence>
<evidence type="ECO:0000256" key="1">
    <source>
        <dbReference type="ARBA" id="ARBA00004141"/>
    </source>
</evidence>
<dbReference type="InterPro" id="IPR014743">
    <property type="entry name" value="Cl-channel_core"/>
</dbReference>
<name>A0AAV7KNV1_PLEWA</name>
<keyword evidence="8 12" id="KW-0472">Membrane</keyword>
<feature type="transmembrane region" description="Helical" evidence="12">
    <location>
        <begin position="422"/>
        <end position="442"/>
    </location>
</feature>
<comment type="subcellular location">
    <subcellularLocation>
        <location evidence="1">Membrane</location>
        <topology evidence="1">Multi-pass membrane protein</topology>
    </subcellularLocation>
</comment>
<dbReference type="PANTHER" id="PTHR45720">
    <property type="entry name" value="CHLORIDE CHANNEL PROTEIN 2"/>
    <property type="match status" value="1"/>
</dbReference>
<dbReference type="SUPFAM" id="SSF54631">
    <property type="entry name" value="CBS-domain pair"/>
    <property type="match status" value="1"/>
</dbReference>
<evidence type="ECO:0000256" key="4">
    <source>
        <dbReference type="ARBA" id="ARBA00022737"/>
    </source>
</evidence>
<feature type="compositionally biased region" description="Basic and acidic residues" evidence="11">
    <location>
        <begin position="177"/>
        <end position="189"/>
    </location>
</feature>
<dbReference type="Gene3D" id="3.10.580.10">
    <property type="entry name" value="CBS-domain"/>
    <property type="match status" value="2"/>
</dbReference>
<feature type="transmembrane region" description="Helical" evidence="12">
    <location>
        <begin position="355"/>
        <end position="375"/>
    </location>
</feature>
<feature type="transmembrane region" description="Helical" evidence="12">
    <location>
        <begin position="387"/>
        <end position="410"/>
    </location>
</feature>
<evidence type="ECO:0000256" key="10">
    <source>
        <dbReference type="ARBA" id="ARBA00023214"/>
    </source>
</evidence>
<keyword evidence="3 12" id="KW-0812">Transmembrane</keyword>
<evidence type="ECO:0000256" key="9">
    <source>
        <dbReference type="ARBA" id="ARBA00023173"/>
    </source>
</evidence>
<keyword evidence="2" id="KW-0813">Transport</keyword>
<dbReference type="Gene3D" id="1.10.3080.10">
    <property type="entry name" value="Clc chloride channel"/>
    <property type="match status" value="1"/>
</dbReference>
<feature type="transmembrane region" description="Helical" evidence="12">
    <location>
        <begin position="468"/>
        <end position="487"/>
    </location>
</feature>
<evidence type="ECO:0000256" key="5">
    <source>
        <dbReference type="ARBA" id="ARBA00022989"/>
    </source>
</evidence>
<keyword evidence="9" id="KW-0869">Chloride channel</keyword>
<comment type="caution">
    <text evidence="13">The sequence shown here is derived from an EMBL/GenBank/DDBJ whole genome shotgun (WGS) entry which is preliminary data.</text>
</comment>
<evidence type="ECO:0000256" key="6">
    <source>
        <dbReference type="ARBA" id="ARBA00023065"/>
    </source>
</evidence>
<evidence type="ECO:0000256" key="2">
    <source>
        <dbReference type="ARBA" id="ARBA00022448"/>
    </source>
</evidence>
<dbReference type="FunFam" id="1.10.3080.10:FF:000012">
    <property type="entry name" value="Chloride channel K"/>
    <property type="match status" value="1"/>
</dbReference>
<dbReference type="InterPro" id="IPR001807">
    <property type="entry name" value="ClC"/>
</dbReference>
<dbReference type="GO" id="GO:0005886">
    <property type="term" value="C:plasma membrane"/>
    <property type="evidence" value="ECO:0007669"/>
    <property type="project" value="TreeGrafter"/>
</dbReference>
<protein>
    <recommendedName>
        <fullName evidence="15">Chloride channel protein</fullName>
    </recommendedName>
</protein>
<feature type="region of interest" description="Disordered" evidence="11">
    <location>
        <begin position="832"/>
        <end position="851"/>
    </location>
</feature>
<dbReference type="GO" id="GO:0005247">
    <property type="term" value="F:voltage-gated chloride channel activity"/>
    <property type="evidence" value="ECO:0007669"/>
    <property type="project" value="TreeGrafter"/>
</dbReference>
<organism evidence="13 14">
    <name type="scientific">Pleurodeles waltl</name>
    <name type="common">Iberian ribbed newt</name>
    <dbReference type="NCBI Taxonomy" id="8319"/>
    <lineage>
        <taxon>Eukaryota</taxon>
        <taxon>Metazoa</taxon>
        <taxon>Chordata</taxon>
        <taxon>Craniata</taxon>
        <taxon>Vertebrata</taxon>
        <taxon>Euteleostomi</taxon>
        <taxon>Amphibia</taxon>
        <taxon>Batrachia</taxon>
        <taxon>Caudata</taxon>
        <taxon>Salamandroidea</taxon>
        <taxon>Salamandridae</taxon>
        <taxon>Pleurodelinae</taxon>
        <taxon>Pleurodeles</taxon>
    </lineage>
</organism>
<feature type="transmembrane region" description="Helical" evidence="12">
    <location>
        <begin position="277"/>
        <end position="297"/>
    </location>
</feature>
<keyword evidence="10" id="KW-0868">Chloride</keyword>
<gene>
    <name evidence="13" type="ORF">NDU88_000402</name>
</gene>
<feature type="region of interest" description="Disordered" evidence="11">
    <location>
        <begin position="160"/>
        <end position="189"/>
    </location>
</feature>
<feature type="transmembrane region" description="Helical" evidence="12">
    <location>
        <begin position="654"/>
        <end position="677"/>
    </location>
</feature>
<dbReference type="AlphaFoldDB" id="A0AAV7KNV1"/>
<dbReference type="InterPro" id="IPR046342">
    <property type="entry name" value="CBS_dom_sf"/>
</dbReference>